<dbReference type="AlphaFoldDB" id="A0A7J5HG16"/>
<organism evidence="1 2">
    <name type="scientific">Bacteroides uniformis</name>
    <dbReference type="NCBI Taxonomy" id="820"/>
    <lineage>
        <taxon>Bacteria</taxon>
        <taxon>Pseudomonadati</taxon>
        <taxon>Bacteroidota</taxon>
        <taxon>Bacteroidia</taxon>
        <taxon>Bacteroidales</taxon>
        <taxon>Bacteroidaceae</taxon>
        <taxon>Bacteroides</taxon>
    </lineage>
</organism>
<proteinExistence type="predicted"/>
<dbReference type="Proteomes" id="UP000466952">
    <property type="component" value="Unassembled WGS sequence"/>
</dbReference>
<sequence>MKIHRILTTFLIMFQLLKSKFNNRAKVRKYIGCAYAFYIFFRIRFPASTKKTPVYFNGNSQ</sequence>
<name>A0A7J5HG16_BACUN</name>
<evidence type="ECO:0000313" key="2">
    <source>
        <dbReference type="Proteomes" id="UP000466952"/>
    </source>
</evidence>
<protein>
    <submittedName>
        <fullName evidence="1">Uncharacterized protein</fullName>
    </submittedName>
</protein>
<accession>A0A7J5HG16</accession>
<comment type="caution">
    <text evidence="1">The sequence shown here is derived from an EMBL/GenBank/DDBJ whole genome shotgun (WGS) entry which is preliminary data.</text>
</comment>
<reference evidence="1 2" key="1">
    <citation type="journal article" date="2019" name="Nat. Med.">
        <title>A library of human gut bacterial isolates paired with longitudinal multiomics data enables mechanistic microbiome research.</title>
        <authorList>
            <person name="Poyet M."/>
            <person name="Groussin M."/>
            <person name="Gibbons S.M."/>
            <person name="Avila-Pacheco J."/>
            <person name="Jiang X."/>
            <person name="Kearney S.M."/>
            <person name="Perrotta A.R."/>
            <person name="Berdy B."/>
            <person name="Zhao S."/>
            <person name="Lieberman T.D."/>
            <person name="Swanson P.K."/>
            <person name="Smith M."/>
            <person name="Roesemann S."/>
            <person name="Alexander J.E."/>
            <person name="Rich S.A."/>
            <person name="Livny J."/>
            <person name="Vlamakis H."/>
            <person name="Clish C."/>
            <person name="Bullock K."/>
            <person name="Deik A."/>
            <person name="Scott J."/>
            <person name="Pierce K.A."/>
            <person name="Xavier R.J."/>
            <person name="Alm E.J."/>
        </authorList>
    </citation>
    <scope>NUCLEOTIDE SEQUENCE [LARGE SCALE GENOMIC DNA]</scope>
    <source>
        <strain evidence="1 2">BIOML-A11</strain>
    </source>
</reference>
<evidence type="ECO:0000313" key="1">
    <source>
        <dbReference type="EMBL" id="KAB4208790.1"/>
    </source>
</evidence>
<dbReference type="EMBL" id="WCTR01000021">
    <property type="protein sequence ID" value="KAB4208790.1"/>
    <property type="molecule type" value="Genomic_DNA"/>
</dbReference>
<gene>
    <name evidence="1" type="ORF">GAP55_20845</name>
</gene>